<dbReference type="SMART" id="SM00267">
    <property type="entry name" value="GGDEF"/>
    <property type="match status" value="1"/>
</dbReference>
<keyword evidence="3" id="KW-1133">Transmembrane helix</keyword>
<dbReference type="InterPro" id="IPR000160">
    <property type="entry name" value="GGDEF_dom"/>
</dbReference>
<reference evidence="6" key="1">
    <citation type="submission" date="2023-09" db="EMBL/GenBank/DDBJ databases">
        <title>Paucibacter sp. APW11 Genome sequencing and assembly.</title>
        <authorList>
            <person name="Kim I."/>
        </authorList>
    </citation>
    <scope>NUCLEOTIDE SEQUENCE</scope>
    <source>
        <strain evidence="6">APW11</strain>
    </source>
</reference>
<dbReference type="EC" id="2.7.7.65" evidence="1"/>
<evidence type="ECO:0000313" key="6">
    <source>
        <dbReference type="EMBL" id="MDT9001782.1"/>
    </source>
</evidence>
<feature type="signal peptide" evidence="4">
    <location>
        <begin position="1"/>
        <end position="25"/>
    </location>
</feature>
<dbReference type="PANTHER" id="PTHR45138">
    <property type="entry name" value="REGULATORY COMPONENTS OF SENSORY TRANSDUCTION SYSTEM"/>
    <property type="match status" value="1"/>
</dbReference>
<dbReference type="EMBL" id="JAVXZY010000011">
    <property type="protein sequence ID" value="MDT9001782.1"/>
    <property type="molecule type" value="Genomic_DNA"/>
</dbReference>
<evidence type="ECO:0000256" key="2">
    <source>
        <dbReference type="ARBA" id="ARBA00034247"/>
    </source>
</evidence>
<name>A0ABU3PHD4_9BURK</name>
<dbReference type="CDD" id="cd01949">
    <property type="entry name" value="GGDEF"/>
    <property type="match status" value="1"/>
</dbReference>
<dbReference type="InterPro" id="IPR043128">
    <property type="entry name" value="Rev_trsase/Diguanyl_cyclase"/>
</dbReference>
<comment type="caution">
    <text evidence="6">The sequence shown here is derived from an EMBL/GenBank/DDBJ whole genome shotgun (WGS) entry which is preliminary data.</text>
</comment>
<proteinExistence type="predicted"/>
<keyword evidence="3" id="KW-0472">Membrane</keyword>
<feature type="transmembrane region" description="Helical" evidence="3">
    <location>
        <begin position="431"/>
        <end position="451"/>
    </location>
</feature>
<dbReference type="InterPro" id="IPR011990">
    <property type="entry name" value="TPR-like_helical_dom_sf"/>
</dbReference>
<evidence type="ECO:0000256" key="3">
    <source>
        <dbReference type="SAM" id="Phobius"/>
    </source>
</evidence>
<accession>A0ABU3PHD4</accession>
<dbReference type="Pfam" id="PF13424">
    <property type="entry name" value="TPR_12"/>
    <property type="match status" value="1"/>
</dbReference>
<evidence type="ECO:0000256" key="4">
    <source>
        <dbReference type="SAM" id="SignalP"/>
    </source>
</evidence>
<dbReference type="InterPro" id="IPR050469">
    <property type="entry name" value="Diguanylate_Cyclase"/>
</dbReference>
<dbReference type="InterPro" id="IPR029787">
    <property type="entry name" value="Nucleotide_cyclase"/>
</dbReference>
<feature type="chain" id="PRO_5046668006" description="diguanylate cyclase" evidence="4">
    <location>
        <begin position="26"/>
        <end position="696"/>
    </location>
</feature>
<dbReference type="Gene3D" id="1.25.40.10">
    <property type="entry name" value="Tetratricopeptide repeat domain"/>
    <property type="match status" value="2"/>
</dbReference>
<dbReference type="PROSITE" id="PS50887">
    <property type="entry name" value="GGDEF"/>
    <property type="match status" value="1"/>
</dbReference>
<feature type="domain" description="GGDEF" evidence="5">
    <location>
        <begin position="508"/>
        <end position="647"/>
    </location>
</feature>
<dbReference type="SUPFAM" id="SSF55073">
    <property type="entry name" value="Nucleotide cyclase"/>
    <property type="match status" value="1"/>
</dbReference>
<dbReference type="InterPro" id="IPR019734">
    <property type="entry name" value="TPR_rpt"/>
</dbReference>
<evidence type="ECO:0000256" key="1">
    <source>
        <dbReference type="ARBA" id="ARBA00012528"/>
    </source>
</evidence>
<keyword evidence="3" id="KW-0812">Transmembrane</keyword>
<dbReference type="RefSeq" id="WP_315652666.1">
    <property type="nucleotide sequence ID" value="NZ_JAVXZY010000011.1"/>
</dbReference>
<dbReference type="Gene3D" id="3.30.70.270">
    <property type="match status" value="1"/>
</dbReference>
<dbReference type="Pfam" id="PF00990">
    <property type="entry name" value="GGDEF"/>
    <property type="match status" value="1"/>
</dbReference>
<evidence type="ECO:0000259" key="5">
    <source>
        <dbReference type="PROSITE" id="PS50887"/>
    </source>
</evidence>
<organism evidence="6 7">
    <name type="scientific">Roseateles aquae</name>
    <dbReference type="NCBI Taxonomy" id="3077235"/>
    <lineage>
        <taxon>Bacteria</taxon>
        <taxon>Pseudomonadati</taxon>
        <taxon>Pseudomonadota</taxon>
        <taxon>Betaproteobacteria</taxon>
        <taxon>Burkholderiales</taxon>
        <taxon>Sphaerotilaceae</taxon>
        <taxon>Roseateles</taxon>
    </lineage>
</organism>
<dbReference type="SUPFAM" id="SSF48452">
    <property type="entry name" value="TPR-like"/>
    <property type="match status" value="2"/>
</dbReference>
<keyword evidence="4" id="KW-0732">Signal</keyword>
<comment type="catalytic activity">
    <reaction evidence="2">
        <text>2 GTP = 3',3'-c-di-GMP + 2 diphosphate</text>
        <dbReference type="Rhea" id="RHEA:24898"/>
        <dbReference type="ChEBI" id="CHEBI:33019"/>
        <dbReference type="ChEBI" id="CHEBI:37565"/>
        <dbReference type="ChEBI" id="CHEBI:58805"/>
        <dbReference type="EC" id="2.7.7.65"/>
    </reaction>
</comment>
<protein>
    <recommendedName>
        <fullName evidence="1">diguanylate cyclase</fullName>
        <ecNumber evidence="1">2.7.7.65</ecNumber>
    </recommendedName>
</protein>
<gene>
    <name evidence="6" type="ORF">RQP53_21070</name>
</gene>
<dbReference type="Proteomes" id="UP001246372">
    <property type="component" value="Unassembled WGS sequence"/>
</dbReference>
<dbReference type="SMART" id="SM00028">
    <property type="entry name" value="TPR"/>
    <property type="match status" value="5"/>
</dbReference>
<keyword evidence="7" id="KW-1185">Reference proteome</keyword>
<evidence type="ECO:0000313" key="7">
    <source>
        <dbReference type="Proteomes" id="UP001246372"/>
    </source>
</evidence>
<dbReference type="PANTHER" id="PTHR45138:SF9">
    <property type="entry name" value="DIGUANYLATE CYCLASE DGCM-RELATED"/>
    <property type="match status" value="1"/>
</dbReference>
<dbReference type="NCBIfam" id="TIGR00254">
    <property type="entry name" value="GGDEF"/>
    <property type="match status" value="1"/>
</dbReference>
<sequence>MSTIRSFGISLLLSVISVAAAPAWADERADMARIEQLEALSEQDNDAALNELLLFHKSLPAGASYKVRTEILRRLTGLLYDAGRGKEAEGFAKELAELASRQGDRNMIALAQIAKSFDLVEAGQQSAALAELDRIKDSLGTKPLPEVQLRLAVAYGFIHQLAGKFELALAHWLEALRLCDSLPRRQVMNKIYRLQALSGLYSAMQNPEKALETAEQALALGTQVQAPKTMASLSLNRGSALVELGRMPEALKAYEWALGRAREGKVPPLELSLLVNIADYHLRTHDFVRAEKVSREALELAEKIDDKANFFTSKANIGFALGGQGKLAQAMVPIKESLDYYRALKSQVDIEALLGEYSQMLERAGLYKEALVAVREQQQISAELFRTDRARTVASLQEQFDADKRKKEIALLERENRLKDVEIANHHLRQIAATLGAVLALIIGVFVYMLYRRVKKANADLEAANKQLEFHSVRDPLTGLYNRRSFHELMATRPARVERERRENSQQQPDCLLLLDIDYFKSINDTHGHAAGDVVLIEVARRLREAVRDTDMVMRWGGEEFLIFSPRTQVSQLTALVERVLEQIGGTPITLPSSKAITVTVSGGFISVPFPEQGPLQFEWEKAMQLADMALYLGKIHGRNRAYGLDRLLVPAEQALPVLEHDLSAAMAAGMVQMIEVHGPQKAVVAPESRFAADAA</sequence>